<reference evidence="2 3" key="1">
    <citation type="journal article" date="2016" name="Mol. Biol. Evol.">
        <title>Comparative Genomics of Early-Diverging Mushroom-Forming Fungi Provides Insights into the Origins of Lignocellulose Decay Capabilities.</title>
        <authorList>
            <person name="Nagy L.G."/>
            <person name="Riley R."/>
            <person name="Tritt A."/>
            <person name="Adam C."/>
            <person name="Daum C."/>
            <person name="Floudas D."/>
            <person name="Sun H."/>
            <person name="Yadav J.S."/>
            <person name="Pangilinan J."/>
            <person name="Larsson K.H."/>
            <person name="Matsuura K."/>
            <person name="Barry K."/>
            <person name="Labutti K."/>
            <person name="Kuo R."/>
            <person name="Ohm R.A."/>
            <person name="Bhattacharya S.S."/>
            <person name="Shirouzu T."/>
            <person name="Yoshinaga Y."/>
            <person name="Martin F.M."/>
            <person name="Grigoriev I.V."/>
            <person name="Hibbett D.S."/>
        </authorList>
    </citation>
    <scope>NUCLEOTIDE SEQUENCE [LARGE SCALE GENOMIC DNA]</scope>
    <source>
        <strain evidence="2 3">CBS 109695</strain>
    </source>
</reference>
<organism evidence="2 3">
    <name type="scientific">Athelia psychrophila</name>
    <dbReference type="NCBI Taxonomy" id="1759441"/>
    <lineage>
        <taxon>Eukaryota</taxon>
        <taxon>Fungi</taxon>
        <taxon>Dikarya</taxon>
        <taxon>Basidiomycota</taxon>
        <taxon>Agaricomycotina</taxon>
        <taxon>Agaricomycetes</taxon>
        <taxon>Agaricomycetidae</taxon>
        <taxon>Atheliales</taxon>
        <taxon>Atheliaceae</taxon>
        <taxon>Athelia</taxon>
    </lineage>
</organism>
<dbReference type="AlphaFoldDB" id="A0A166B2S1"/>
<gene>
    <name evidence="2" type="ORF">FIBSPDRAFT_985741</name>
</gene>
<evidence type="ECO:0000313" key="3">
    <source>
        <dbReference type="Proteomes" id="UP000076532"/>
    </source>
</evidence>
<proteinExistence type="predicted"/>
<dbReference type="EMBL" id="KV417650">
    <property type="protein sequence ID" value="KZP12218.1"/>
    <property type="molecule type" value="Genomic_DNA"/>
</dbReference>
<protein>
    <submittedName>
        <fullName evidence="2">Uncharacterized protein</fullName>
    </submittedName>
</protein>
<dbReference type="Proteomes" id="UP000076532">
    <property type="component" value="Unassembled WGS sequence"/>
</dbReference>
<evidence type="ECO:0000313" key="2">
    <source>
        <dbReference type="EMBL" id="KZP12218.1"/>
    </source>
</evidence>
<keyword evidence="3" id="KW-1185">Reference proteome</keyword>
<sequence length="148" mass="15407">MGIAQRLPHPLTQWGPRRRTLALGGHRTGGMGMGIALHNVCPIHSHSGGLRRRTLALGGHWASHNITSAPSTHTVGASAPHPGAGRTLDKGHATRARCGGITQRQQGKGYGALGNMCTGYITSAPATLCEPQMRASNANGSLGNLYSM</sequence>
<name>A0A166B2S1_9AGAM</name>
<evidence type="ECO:0000256" key="1">
    <source>
        <dbReference type="SAM" id="MobiDB-lite"/>
    </source>
</evidence>
<accession>A0A166B2S1</accession>
<feature type="region of interest" description="Disordered" evidence="1">
    <location>
        <begin position="67"/>
        <end position="92"/>
    </location>
</feature>